<dbReference type="GeneID" id="80396881"/>
<evidence type="ECO:0000313" key="1">
    <source>
        <dbReference type="EMBL" id="DAD50571.1"/>
    </source>
</evidence>
<protein>
    <submittedName>
        <fullName evidence="1">Uncharacterized protein</fullName>
    </submittedName>
</protein>
<dbReference type="KEGG" id="vg:80396881"/>
<dbReference type="Proteomes" id="UP000676640">
    <property type="component" value="Segment"/>
</dbReference>
<proteinExistence type="predicted"/>
<name>A0A8S5KZE6_9VIRU</name>
<accession>A0A8S5KZE6</accession>
<dbReference type="EMBL" id="BK013562">
    <property type="protein sequence ID" value="DAD50571.1"/>
    <property type="molecule type" value="Genomic_RNA"/>
</dbReference>
<sequence length="32" mass="3636">METLQVSRKTGEVKLHDSALPLTIVVRIVTWD</sequence>
<organism evidence="1 2">
    <name type="scientific">ssRNA phage Gerhypos.4_36</name>
    <dbReference type="NCBI Taxonomy" id="2786338"/>
    <lineage>
        <taxon>Viruses</taxon>
        <taxon>Riboviria</taxon>
        <taxon>Orthornavirae</taxon>
        <taxon>Lenarviricota</taxon>
        <taxon>Leviviricetes</taxon>
        <taxon>Norzivirales</taxon>
        <taxon>Atkinsviridae</taxon>
        <taxon>Blinduvirus</taxon>
        <taxon>Blinduvirus terrihabitans</taxon>
    </lineage>
</organism>
<gene>
    <name evidence="1" type="primary">Gerhypos.4_36_3</name>
</gene>
<reference evidence="1" key="1">
    <citation type="submission" date="2020-09" db="EMBL/GenBank/DDBJ databases">
        <title>Leviviricetes taxonomy.</title>
        <authorList>
            <person name="Stockdale S.R."/>
            <person name="Callanan J."/>
            <person name="Adriaenssens E.M."/>
            <person name="Kuhn J.H."/>
            <person name="Rumnieks J."/>
            <person name="Shkoporov A."/>
            <person name="Draper L.A."/>
            <person name="Ross P."/>
            <person name="Hill C."/>
        </authorList>
    </citation>
    <scope>NUCLEOTIDE SEQUENCE</scope>
</reference>
<dbReference type="RefSeq" id="YP_010768711.1">
    <property type="nucleotide sequence ID" value="NC_073770.1"/>
</dbReference>
<evidence type="ECO:0000313" key="2">
    <source>
        <dbReference type="Proteomes" id="UP000676640"/>
    </source>
</evidence>
<keyword evidence="2" id="KW-1185">Reference proteome</keyword>